<organism evidence="1 2">
    <name type="scientific">Catharanthus roseus</name>
    <name type="common">Madagascar periwinkle</name>
    <name type="synonym">Vinca rosea</name>
    <dbReference type="NCBI Taxonomy" id="4058"/>
    <lineage>
        <taxon>Eukaryota</taxon>
        <taxon>Viridiplantae</taxon>
        <taxon>Streptophyta</taxon>
        <taxon>Embryophyta</taxon>
        <taxon>Tracheophyta</taxon>
        <taxon>Spermatophyta</taxon>
        <taxon>Magnoliopsida</taxon>
        <taxon>eudicotyledons</taxon>
        <taxon>Gunneridae</taxon>
        <taxon>Pentapetalae</taxon>
        <taxon>asterids</taxon>
        <taxon>lamiids</taxon>
        <taxon>Gentianales</taxon>
        <taxon>Apocynaceae</taxon>
        <taxon>Rauvolfioideae</taxon>
        <taxon>Vinceae</taxon>
        <taxon>Catharanthinae</taxon>
        <taxon>Catharanthus</taxon>
    </lineage>
</organism>
<name>A0ACC0AT95_CATRO</name>
<evidence type="ECO:0000313" key="2">
    <source>
        <dbReference type="Proteomes" id="UP001060085"/>
    </source>
</evidence>
<evidence type="ECO:0000313" key="1">
    <source>
        <dbReference type="EMBL" id="KAI5663570.1"/>
    </source>
</evidence>
<reference evidence="2" key="1">
    <citation type="journal article" date="2023" name="Nat. Plants">
        <title>Single-cell RNA sequencing provides a high-resolution roadmap for understanding the multicellular compartmentation of specialized metabolism.</title>
        <authorList>
            <person name="Sun S."/>
            <person name="Shen X."/>
            <person name="Li Y."/>
            <person name="Li Y."/>
            <person name="Wang S."/>
            <person name="Li R."/>
            <person name="Zhang H."/>
            <person name="Shen G."/>
            <person name="Guo B."/>
            <person name="Wei J."/>
            <person name="Xu J."/>
            <person name="St-Pierre B."/>
            <person name="Chen S."/>
            <person name="Sun C."/>
        </authorList>
    </citation>
    <scope>NUCLEOTIDE SEQUENCE [LARGE SCALE GENOMIC DNA]</scope>
</reference>
<comment type="caution">
    <text evidence="1">The sequence shown here is derived from an EMBL/GenBank/DDBJ whole genome shotgun (WGS) entry which is preliminary data.</text>
</comment>
<sequence>MTDFGLSGMTRSIRLSVRKSKDEATRVLASIRRVLAHSLSGNVSCAELTSLTRSFIKSFTFIEKGTRRRDKFCKLKEENEHEHRTISVPMATDHRLMLELNDGLQKGHAYGFSVAESARLHAQSQHAIVEGGPSFGGYEEHMASISLRSLMR</sequence>
<accession>A0ACC0AT95</accession>
<proteinExistence type="predicted"/>
<gene>
    <name evidence="1" type="ORF">M9H77_22893</name>
</gene>
<keyword evidence="2" id="KW-1185">Reference proteome</keyword>
<dbReference type="Proteomes" id="UP001060085">
    <property type="component" value="Linkage Group LG05"/>
</dbReference>
<protein>
    <submittedName>
        <fullName evidence="1">Uncharacterized protein</fullName>
    </submittedName>
</protein>
<dbReference type="EMBL" id="CM044705">
    <property type="protein sequence ID" value="KAI5663570.1"/>
    <property type="molecule type" value="Genomic_DNA"/>
</dbReference>